<feature type="region of interest" description="Disordered" evidence="1">
    <location>
        <begin position="55"/>
        <end position="75"/>
    </location>
</feature>
<keyword evidence="3" id="KW-1185">Reference proteome</keyword>
<comment type="caution">
    <text evidence="2">The sequence shown here is derived from an EMBL/GenBank/DDBJ whole genome shotgun (WGS) entry which is preliminary data.</text>
</comment>
<gene>
    <name evidence="2" type="ORF">E2C01_055639</name>
</gene>
<name>A0A5B7GW36_PORTR</name>
<dbReference type="EMBL" id="VSRR010018658">
    <property type="protein sequence ID" value="MPC61565.1"/>
    <property type="molecule type" value="Genomic_DNA"/>
</dbReference>
<evidence type="ECO:0000313" key="3">
    <source>
        <dbReference type="Proteomes" id="UP000324222"/>
    </source>
</evidence>
<evidence type="ECO:0000256" key="1">
    <source>
        <dbReference type="SAM" id="MobiDB-lite"/>
    </source>
</evidence>
<proteinExistence type="predicted"/>
<sequence>MRVTPSFADRSVRWEAEASRLSLTFPGRSAPPLRPDSINHSSFLYHLTFISLASCPPPRPSRSSRPSPPLPFWSE</sequence>
<evidence type="ECO:0000313" key="2">
    <source>
        <dbReference type="EMBL" id="MPC61565.1"/>
    </source>
</evidence>
<dbReference type="AlphaFoldDB" id="A0A5B7GW36"/>
<reference evidence="2 3" key="1">
    <citation type="submission" date="2019-05" db="EMBL/GenBank/DDBJ databases">
        <title>Another draft genome of Portunus trituberculatus and its Hox gene families provides insights of decapod evolution.</title>
        <authorList>
            <person name="Jeong J.-H."/>
            <person name="Song I."/>
            <person name="Kim S."/>
            <person name="Choi T."/>
            <person name="Kim D."/>
            <person name="Ryu S."/>
            <person name="Kim W."/>
        </authorList>
    </citation>
    <scope>NUCLEOTIDE SEQUENCE [LARGE SCALE GENOMIC DNA]</scope>
    <source>
        <tissue evidence="2">Muscle</tissue>
    </source>
</reference>
<protein>
    <submittedName>
        <fullName evidence="2">Uncharacterized protein</fullName>
    </submittedName>
</protein>
<organism evidence="2 3">
    <name type="scientific">Portunus trituberculatus</name>
    <name type="common">Swimming crab</name>
    <name type="synonym">Neptunus trituberculatus</name>
    <dbReference type="NCBI Taxonomy" id="210409"/>
    <lineage>
        <taxon>Eukaryota</taxon>
        <taxon>Metazoa</taxon>
        <taxon>Ecdysozoa</taxon>
        <taxon>Arthropoda</taxon>
        <taxon>Crustacea</taxon>
        <taxon>Multicrustacea</taxon>
        <taxon>Malacostraca</taxon>
        <taxon>Eumalacostraca</taxon>
        <taxon>Eucarida</taxon>
        <taxon>Decapoda</taxon>
        <taxon>Pleocyemata</taxon>
        <taxon>Brachyura</taxon>
        <taxon>Eubrachyura</taxon>
        <taxon>Portunoidea</taxon>
        <taxon>Portunidae</taxon>
        <taxon>Portuninae</taxon>
        <taxon>Portunus</taxon>
    </lineage>
</organism>
<dbReference type="Proteomes" id="UP000324222">
    <property type="component" value="Unassembled WGS sequence"/>
</dbReference>
<accession>A0A5B7GW36</accession>